<dbReference type="Pfam" id="PF01411">
    <property type="entry name" value="tRNA-synt_2c"/>
    <property type="match status" value="1"/>
</dbReference>
<dbReference type="GO" id="GO:0004813">
    <property type="term" value="F:alanine-tRNA ligase activity"/>
    <property type="evidence" value="ECO:0007669"/>
    <property type="project" value="InterPro"/>
</dbReference>
<gene>
    <name evidence="2" type="ORF">BGZ65_007630</name>
</gene>
<name>A0A9P6MB79_9FUNG</name>
<protein>
    <recommendedName>
        <fullName evidence="1">Alanyl-tRNA synthetase class IIc N-terminal domain-containing protein</fullName>
    </recommendedName>
</protein>
<dbReference type="SUPFAM" id="SSF55681">
    <property type="entry name" value="Class II aaRS and biotin synthetases"/>
    <property type="match status" value="1"/>
</dbReference>
<dbReference type="Proteomes" id="UP000749646">
    <property type="component" value="Unassembled WGS sequence"/>
</dbReference>
<evidence type="ECO:0000259" key="1">
    <source>
        <dbReference type="Pfam" id="PF01411"/>
    </source>
</evidence>
<dbReference type="EMBL" id="JAAAHW010003231">
    <property type="protein sequence ID" value="KAF9986426.1"/>
    <property type="molecule type" value="Genomic_DNA"/>
</dbReference>
<evidence type="ECO:0000313" key="2">
    <source>
        <dbReference type="EMBL" id="KAF9986426.1"/>
    </source>
</evidence>
<dbReference type="InterPro" id="IPR045864">
    <property type="entry name" value="aa-tRNA-synth_II/BPL/LPL"/>
</dbReference>
<comment type="caution">
    <text evidence="2">The sequence shown here is derived from an EMBL/GenBank/DDBJ whole genome shotgun (WGS) entry which is preliminary data.</text>
</comment>
<dbReference type="Gene3D" id="3.30.930.10">
    <property type="entry name" value="Bira Bifunctional Protein, Domain 2"/>
    <property type="match status" value="1"/>
</dbReference>
<dbReference type="OrthoDB" id="2423964at2759"/>
<evidence type="ECO:0000313" key="3">
    <source>
        <dbReference type="Proteomes" id="UP000749646"/>
    </source>
</evidence>
<organism evidence="2 3">
    <name type="scientific">Modicella reniformis</name>
    <dbReference type="NCBI Taxonomy" id="1440133"/>
    <lineage>
        <taxon>Eukaryota</taxon>
        <taxon>Fungi</taxon>
        <taxon>Fungi incertae sedis</taxon>
        <taxon>Mucoromycota</taxon>
        <taxon>Mortierellomycotina</taxon>
        <taxon>Mortierellomycetes</taxon>
        <taxon>Mortierellales</taxon>
        <taxon>Mortierellaceae</taxon>
        <taxon>Modicella</taxon>
    </lineage>
</organism>
<accession>A0A9P6MB79</accession>
<reference evidence="2" key="1">
    <citation type="journal article" date="2020" name="Fungal Divers.">
        <title>Resolving the Mortierellaceae phylogeny through synthesis of multi-gene phylogenetics and phylogenomics.</title>
        <authorList>
            <person name="Vandepol N."/>
            <person name="Liber J."/>
            <person name="Desiro A."/>
            <person name="Na H."/>
            <person name="Kennedy M."/>
            <person name="Barry K."/>
            <person name="Grigoriev I.V."/>
            <person name="Miller A.N."/>
            <person name="O'Donnell K."/>
            <person name="Stajich J.E."/>
            <person name="Bonito G."/>
        </authorList>
    </citation>
    <scope>NUCLEOTIDE SEQUENCE</scope>
    <source>
        <strain evidence="2">MES-2147</strain>
    </source>
</reference>
<dbReference type="GO" id="GO:0006419">
    <property type="term" value="P:alanyl-tRNA aminoacylation"/>
    <property type="evidence" value="ECO:0007669"/>
    <property type="project" value="InterPro"/>
</dbReference>
<feature type="domain" description="Alanyl-tRNA synthetase class IIc N-terminal" evidence="1">
    <location>
        <begin position="70"/>
        <end position="108"/>
    </location>
</feature>
<dbReference type="GO" id="GO:0005524">
    <property type="term" value="F:ATP binding"/>
    <property type="evidence" value="ECO:0007669"/>
    <property type="project" value="InterPro"/>
</dbReference>
<sequence length="123" mass="14026">MLRHWNVNRYLLSSGMAAKSQGHVLACRLTRSSTLFASGKPLEQRPPLVLTNAYLCTQRRSIRQMTTPDLRREFIEYFVKDYGHEPVKSSSLIPHNDKSLMFTNAGRYTGGSIFGHKRLQLTA</sequence>
<dbReference type="AlphaFoldDB" id="A0A9P6MB79"/>
<proteinExistence type="predicted"/>
<dbReference type="InterPro" id="IPR018164">
    <property type="entry name" value="Ala-tRNA-synth_IIc_N"/>
</dbReference>
<keyword evidence="3" id="KW-1185">Reference proteome</keyword>